<dbReference type="EMBL" id="CP119316">
    <property type="protein sequence ID" value="WEK48175.1"/>
    <property type="molecule type" value="Genomic_DNA"/>
</dbReference>
<dbReference type="Pfam" id="PF00892">
    <property type="entry name" value="EamA"/>
    <property type="match status" value="2"/>
</dbReference>
<feature type="domain" description="EamA" evidence="3">
    <location>
        <begin position="44"/>
        <end position="173"/>
    </location>
</feature>
<feature type="transmembrane region" description="Helical" evidence="2">
    <location>
        <begin position="239"/>
        <end position="258"/>
    </location>
</feature>
<evidence type="ECO:0000259" key="3">
    <source>
        <dbReference type="Pfam" id="PF00892"/>
    </source>
</evidence>
<dbReference type="PANTHER" id="PTHR22911:SF103">
    <property type="entry name" value="BLR2811 PROTEIN"/>
    <property type="match status" value="1"/>
</dbReference>
<dbReference type="Proteomes" id="UP001218362">
    <property type="component" value="Chromosome"/>
</dbReference>
<feature type="domain" description="EamA" evidence="3">
    <location>
        <begin position="183"/>
        <end position="307"/>
    </location>
</feature>
<feature type="transmembrane region" description="Helical" evidence="2">
    <location>
        <begin position="270"/>
        <end position="289"/>
    </location>
</feature>
<feature type="transmembrane region" description="Helical" evidence="2">
    <location>
        <begin position="74"/>
        <end position="91"/>
    </location>
</feature>
<dbReference type="InterPro" id="IPR000620">
    <property type="entry name" value="EamA_dom"/>
</dbReference>
<name>A0AAJ6BR46_9SPHN</name>
<keyword evidence="2" id="KW-0812">Transmembrane</keyword>
<feature type="transmembrane region" description="Helical" evidence="2">
    <location>
        <begin position="295"/>
        <end position="313"/>
    </location>
</feature>
<keyword evidence="2" id="KW-1133">Transmembrane helix</keyword>
<keyword evidence="2" id="KW-0472">Membrane</keyword>
<feature type="transmembrane region" description="Helical" evidence="2">
    <location>
        <begin position="41"/>
        <end position="62"/>
    </location>
</feature>
<evidence type="ECO:0000313" key="4">
    <source>
        <dbReference type="EMBL" id="WEK48175.1"/>
    </source>
</evidence>
<dbReference type="PANTHER" id="PTHR22911">
    <property type="entry name" value="ACYL-MALONYL CONDENSING ENZYME-RELATED"/>
    <property type="match status" value="1"/>
</dbReference>
<dbReference type="KEGG" id="acob:P0Y56_07725"/>
<dbReference type="AlphaFoldDB" id="A0AAJ6BR46"/>
<sequence>MVETPPSATGEGASATRLPVAWPGPDGSAPRVEAAAPRGPYTAAIAMVMGAVGLFSLSDIFAKQLSASLPAVQVTWMRYVLVGAIALLLAIRRKRPLRPARPLLQVLRGVTLLGAGLFFIMSLHGLGVAEATAISFVTPAFITLLAVPLLGEAVGARRWTALLIGLAGVLIVVRPGAAAFQPAALLPLASALCGAVMAIVTRRIGASDSSETTLFWSAAVGLGLLTLSAPWWWSNFDAWFIAPALLMGGLYGAGQYLLVMAYGRGDASMVAPFSYVQVVFATALGAAVFGHIPDAISLGGIGLVIASGAYTLHREGMLPDWRRRPAVLGQGPGRGPEH</sequence>
<dbReference type="InterPro" id="IPR037185">
    <property type="entry name" value="EmrE-like"/>
</dbReference>
<accession>A0AAJ6BR46</accession>
<evidence type="ECO:0000256" key="1">
    <source>
        <dbReference type="SAM" id="MobiDB-lite"/>
    </source>
</evidence>
<gene>
    <name evidence="4" type="ORF">P0Y56_07725</name>
</gene>
<feature type="transmembrane region" description="Helical" evidence="2">
    <location>
        <begin position="183"/>
        <end position="201"/>
    </location>
</feature>
<protein>
    <submittedName>
        <fullName evidence="4">DMT family transporter</fullName>
    </submittedName>
</protein>
<feature type="transmembrane region" description="Helical" evidence="2">
    <location>
        <begin position="127"/>
        <end position="147"/>
    </location>
</feature>
<dbReference type="SUPFAM" id="SSF103481">
    <property type="entry name" value="Multidrug resistance efflux transporter EmrE"/>
    <property type="match status" value="2"/>
</dbReference>
<feature type="transmembrane region" description="Helical" evidence="2">
    <location>
        <begin position="159"/>
        <end position="177"/>
    </location>
</feature>
<organism evidence="4 5">
    <name type="scientific">Candidatus Andeanibacterium colombiense</name>
    <dbReference type="NCBI Taxonomy" id="3121345"/>
    <lineage>
        <taxon>Bacteria</taxon>
        <taxon>Pseudomonadati</taxon>
        <taxon>Pseudomonadota</taxon>
        <taxon>Alphaproteobacteria</taxon>
        <taxon>Sphingomonadales</taxon>
        <taxon>Sphingomonadaceae</taxon>
        <taxon>Candidatus Andeanibacterium</taxon>
    </lineage>
</organism>
<evidence type="ECO:0000313" key="5">
    <source>
        <dbReference type="Proteomes" id="UP001218362"/>
    </source>
</evidence>
<reference evidence="4" key="1">
    <citation type="submission" date="2023-03" db="EMBL/GenBank/DDBJ databases">
        <title>Andean soil-derived lignocellulolytic bacterial consortium as a source of novel taxa and putative plastic-active enzymes.</title>
        <authorList>
            <person name="Diaz-Garcia L."/>
            <person name="Chuvochina M."/>
            <person name="Feuerriegel G."/>
            <person name="Bunk B."/>
            <person name="Sproer C."/>
            <person name="Streit W.R."/>
            <person name="Rodriguez L.M."/>
            <person name="Overmann J."/>
            <person name="Jimenez D.J."/>
        </authorList>
    </citation>
    <scope>NUCLEOTIDE SEQUENCE</scope>
    <source>
        <strain evidence="4">MAG 26</strain>
    </source>
</reference>
<evidence type="ECO:0000256" key="2">
    <source>
        <dbReference type="SAM" id="Phobius"/>
    </source>
</evidence>
<proteinExistence type="predicted"/>
<feature type="transmembrane region" description="Helical" evidence="2">
    <location>
        <begin position="103"/>
        <end position="121"/>
    </location>
</feature>
<dbReference type="GO" id="GO:0016020">
    <property type="term" value="C:membrane"/>
    <property type="evidence" value="ECO:0007669"/>
    <property type="project" value="InterPro"/>
</dbReference>
<feature type="region of interest" description="Disordered" evidence="1">
    <location>
        <begin position="1"/>
        <end position="22"/>
    </location>
</feature>
<feature type="transmembrane region" description="Helical" evidence="2">
    <location>
        <begin position="213"/>
        <end position="233"/>
    </location>
</feature>